<gene>
    <name evidence="2" type="ORF">GCM10009765_34480</name>
</gene>
<feature type="transmembrane region" description="Helical" evidence="1">
    <location>
        <begin position="159"/>
        <end position="179"/>
    </location>
</feature>
<reference evidence="2 3" key="1">
    <citation type="journal article" date="2019" name="Int. J. Syst. Evol. Microbiol.">
        <title>The Global Catalogue of Microorganisms (GCM) 10K type strain sequencing project: providing services to taxonomists for standard genome sequencing and annotation.</title>
        <authorList>
            <consortium name="The Broad Institute Genomics Platform"/>
            <consortium name="The Broad Institute Genome Sequencing Center for Infectious Disease"/>
            <person name="Wu L."/>
            <person name="Ma J."/>
        </authorList>
    </citation>
    <scope>NUCLEOTIDE SEQUENCE [LARGE SCALE GENOMIC DNA]</scope>
    <source>
        <strain evidence="2 3">JCM 14718</strain>
    </source>
</reference>
<feature type="transmembrane region" description="Helical" evidence="1">
    <location>
        <begin position="120"/>
        <end position="153"/>
    </location>
</feature>
<feature type="transmembrane region" description="Helical" evidence="1">
    <location>
        <begin position="237"/>
        <end position="257"/>
    </location>
</feature>
<keyword evidence="1" id="KW-1133">Transmembrane helix</keyword>
<feature type="transmembrane region" description="Helical" evidence="1">
    <location>
        <begin position="434"/>
        <end position="455"/>
    </location>
</feature>
<sequence length="533" mass="54906">MNALAGTGTLVRLIMRRDRILLPVWIVLSALLCMGIAVSTADVYKTAADRMTFAAGAMASPAQLFSRGTIYSASVGGLTAWTLGSSTMILGGLISILLVIRHTRVEEEAGRRELVGAAAVGRHAALTAALTVVLAANLALGLLSALALIAVGLPVGGSLVFGLSMAGGGWVLAALAGIAGQVSESAGTARALALAVMGGLYVLRGLADIGGSALSWLAWVTPIGWARLTRAYAGDEWWVLSLLGIGTAVLAVCAYALSVRRDVAGGLLPTRPGRPAASRWLTGSAALAWRLHRPQLIGWTVSFVVVGLLLGFAADGLNAQLDTPQIRAYAIAVGGPGAQISDVFFGVLLYVISQIVTAVAIVAALRPRSEEVAGRAEPLLAGPVSRLRWATGHLVVALASPVIALLALGVGAGLGSGLTGGDLGHQLPRVILSTLAYVPATWVLVGLAVALFGLLPRLAATLTWTVLGLFLLVDLLAEFKVIDNPSYLSPYAATPDVLISSGLAPLNLLWLTLIAAVLVAIGLTGWRRRDLLT</sequence>
<comment type="caution">
    <text evidence="2">The sequence shown here is derived from an EMBL/GenBank/DDBJ whole genome shotgun (WGS) entry which is preliminary data.</text>
</comment>
<protein>
    <submittedName>
        <fullName evidence="2">Exporter of polyketide antibiotics</fullName>
    </submittedName>
</protein>
<feature type="transmembrane region" description="Helical" evidence="1">
    <location>
        <begin position="343"/>
        <end position="365"/>
    </location>
</feature>
<evidence type="ECO:0000313" key="2">
    <source>
        <dbReference type="EMBL" id="GAA1682375.1"/>
    </source>
</evidence>
<feature type="transmembrane region" description="Helical" evidence="1">
    <location>
        <begin position="296"/>
        <end position="314"/>
    </location>
</feature>
<dbReference type="RefSeq" id="WP_344311276.1">
    <property type="nucleotide sequence ID" value="NZ_BAAANY010000010.1"/>
</dbReference>
<feature type="transmembrane region" description="Helical" evidence="1">
    <location>
        <begin position="20"/>
        <end position="41"/>
    </location>
</feature>
<accession>A0ABN2H5Z7</accession>
<keyword evidence="1" id="KW-0472">Membrane</keyword>
<keyword evidence="3" id="KW-1185">Reference proteome</keyword>
<keyword evidence="1" id="KW-0812">Transmembrane</keyword>
<feature type="transmembrane region" description="Helical" evidence="1">
    <location>
        <begin position="502"/>
        <end position="526"/>
    </location>
</feature>
<feature type="transmembrane region" description="Helical" evidence="1">
    <location>
        <begin position="462"/>
        <end position="482"/>
    </location>
</feature>
<evidence type="ECO:0000256" key="1">
    <source>
        <dbReference type="SAM" id="Phobius"/>
    </source>
</evidence>
<organism evidence="2 3">
    <name type="scientific">Fodinicola feengrottensis</name>
    <dbReference type="NCBI Taxonomy" id="435914"/>
    <lineage>
        <taxon>Bacteria</taxon>
        <taxon>Bacillati</taxon>
        <taxon>Actinomycetota</taxon>
        <taxon>Actinomycetes</taxon>
        <taxon>Mycobacteriales</taxon>
        <taxon>Fodinicola</taxon>
    </lineage>
</organism>
<feature type="transmembrane region" description="Helical" evidence="1">
    <location>
        <begin position="394"/>
        <end position="414"/>
    </location>
</feature>
<feature type="transmembrane region" description="Helical" evidence="1">
    <location>
        <begin position="191"/>
        <end position="217"/>
    </location>
</feature>
<evidence type="ECO:0000313" key="3">
    <source>
        <dbReference type="Proteomes" id="UP001500618"/>
    </source>
</evidence>
<proteinExistence type="predicted"/>
<dbReference type="EMBL" id="BAAANY010000010">
    <property type="protein sequence ID" value="GAA1682375.1"/>
    <property type="molecule type" value="Genomic_DNA"/>
</dbReference>
<feature type="transmembrane region" description="Helical" evidence="1">
    <location>
        <begin position="78"/>
        <end position="100"/>
    </location>
</feature>
<dbReference type="Proteomes" id="UP001500618">
    <property type="component" value="Unassembled WGS sequence"/>
</dbReference>
<name>A0ABN2H5Z7_9ACTN</name>